<gene>
    <name evidence="2" type="ORF">GCM10009559_42810</name>
</gene>
<reference evidence="2 3" key="1">
    <citation type="journal article" date="2019" name="Int. J. Syst. Evol. Microbiol.">
        <title>The Global Catalogue of Microorganisms (GCM) 10K type strain sequencing project: providing services to taxonomists for standard genome sequencing and annotation.</title>
        <authorList>
            <consortium name="The Broad Institute Genomics Platform"/>
            <consortium name="The Broad Institute Genome Sequencing Center for Infectious Disease"/>
            <person name="Wu L."/>
            <person name="Ma J."/>
        </authorList>
    </citation>
    <scope>NUCLEOTIDE SEQUENCE [LARGE SCALE GENOMIC DNA]</scope>
    <source>
        <strain evidence="2 3">JCM 11117</strain>
    </source>
</reference>
<comment type="caution">
    <text evidence="2">The sequence shown here is derived from an EMBL/GenBank/DDBJ whole genome shotgun (WGS) entry which is preliminary data.</text>
</comment>
<feature type="region of interest" description="Disordered" evidence="1">
    <location>
        <begin position="88"/>
        <end position="117"/>
    </location>
</feature>
<proteinExistence type="predicted"/>
<accession>A0ABN1QNK8</accession>
<feature type="compositionally biased region" description="Pro residues" evidence="1">
    <location>
        <begin position="92"/>
        <end position="103"/>
    </location>
</feature>
<sequence length="117" mass="12482">MAGPTTTDSREQSPEQPTSLPLRWTPQPVELVQVPDLCWLHWRNGSSQVFGVVQCAVNSMCAVALLLQCAGFEHDTFAWAYPGPASACAATQPPPEPIPPPPESCAYADAHEPGAEA</sequence>
<name>A0ABN1QNK8_9PSEU</name>
<feature type="region of interest" description="Disordered" evidence="1">
    <location>
        <begin position="1"/>
        <end position="24"/>
    </location>
</feature>
<organism evidence="2 3">
    <name type="scientific">Pseudonocardia zijingensis</name>
    <dbReference type="NCBI Taxonomy" id="153376"/>
    <lineage>
        <taxon>Bacteria</taxon>
        <taxon>Bacillati</taxon>
        <taxon>Actinomycetota</taxon>
        <taxon>Actinomycetes</taxon>
        <taxon>Pseudonocardiales</taxon>
        <taxon>Pseudonocardiaceae</taxon>
        <taxon>Pseudonocardia</taxon>
    </lineage>
</organism>
<dbReference type="Proteomes" id="UP001499967">
    <property type="component" value="Unassembled WGS sequence"/>
</dbReference>
<evidence type="ECO:0000313" key="3">
    <source>
        <dbReference type="Proteomes" id="UP001499967"/>
    </source>
</evidence>
<dbReference type="EMBL" id="BAAAHP010000117">
    <property type="protein sequence ID" value="GAA0944986.1"/>
    <property type="molecule type" value="Genomic_DNA"/>
</dbReference>
<protein>
    <submittedName>
        <fullName evidence="2">Uncharacterized protein</fullName>
    </submittedName>
</protein>
<keyword evidence="3" id="KW-1185">Reference proteome</keyword>
<evidence type="ECO:0000256" key="1">
    <source>
        <dbReference type="SAM" id="MobiDB-lite"/>
    </source>
</evidence>
<evidence type="ECO:0000313" key="2">
    <source>
        <dbReference type="EMBL" id="GAA0944986.1"/>
    </source>
</evidence>